<reference evidence="2" key="1">
    <citation type="submission" date="2016-06" db="EMBL/GenBank/DDBJ databases">
        <title>Parallel loss of symbiosis genes in relatives of nitrogen-fixing non-legume Parasponia.</title>
        <authorList>
            <person name="Van Velzen R."/>
            <person name="Holmer R."/>
            <person name="Bu F."/>
            <person name="Rutten L."/>
            <person name="Van Zeijl A."/>
            <person name="Liu W."/>
            <person name="Santuari L."/>
            <person name="Cao Q."/>
            <person name="Sharma T."/>
            <person name="Shen D."/>
            <person name="Roswanjaya Y."/>
            <person name="Wardhani T."/>
            <person name="Kalhor M.S."/>
            <person name="Jansen J."/>
            <person name="Van den Hoogen J."/>
            <person name="Gungor B."/>
            <person name="Hartog M."/>
            <person name="Hontelez J."/>
            <person name="Verver J."/>
            <person name="Yang W.-C."/>
            <person name="Schijlen E."/>
            <person name="Repin R."/>
            <person name="Schilthuizen M."/>
            <person name="Schranz E."/>
            <person name="Heidstra R."/>
            <person name="Miyata K."/>
            <person name="Fedorova E."/>
            <person name="Kohlen W."/>
            <person name="Bisseling T."/>
            <person name="Smit S."/>
            <person name="Geurts R."/>
        </authorList>
    </citation>
    <scope>NUCLEOTIDE SEQUENCE [LARGE SCALE GENOMIC DNA]</scope>
    <source>
        <strain evidence="2">cv. WU1-14</strain>
    </source>
</reference>
<dbReference type="OrthoDB" id="1725265at2759"/>
<name>A0A2P5BVC3_PARAD</name>
<dbReference type="Proteomes" id="UP000237105">
    <property type="component" value="Unassembled WGS sequence"/>
</dbReference>
<organism evidence="1 2">
    <name type="scientific">Parasponia andersonii</name>
    <name type="common">Sponia andersonii</name>
    <dbReference type="NCBI Taxonomy" id="3476"/>
    <lineage>
        <taxon>Eukaryota</taxon>
        <taxon>Viridiplantae</taxon>
        <taxon>Streptophyta</taxon>
        <taxon>Embryophyta</taxon>
        <taxon>Tracheophyta</taxon>
        <taxon>Spermatophyta</taxon>
        <taxon>Magnoliopsida</taxon>
        <taxon>eudicotyledons</taxon>
        <taxon>Gunneridae</taxon>
        <taxon>Pentapetalae</taxon>
        <taxon>rosids</taxon>
        <taxon>fabids</taxon>
        <taxon>Rosales</taxon>
        <taxon>Cannabaceae</taxon>
        <taxon>Parasponia</taxon>
    </lineage>
</organism>
<protein>
    <submittedName>
        <fullName evidence="1">Uncharacterized protein</fullName>
    </submittedName>
</protein>
<accession>A0A2P5BVC3</accession>
<keyword evidence="2" id="KW-1185">Reference proteome</keyword>
<dbReference type="AlphaFoldDB" id="A0A2P5BVC3"/>
<evidence type="ECO:0000313" key="2">
    <source>
        <dbReference type="Proteomes" id="UP000237105"/>
    </source>
</evidence>
<gene>
    <name evidence="1" type="ORF">PanWU01x14_207020</name>
</gene>
<dbReference type="EMBL" id="JXTB01000215">
    <property type="protein sequence ID" value="PON52741.1"/>
    <property type="molecule type" value="Genomic_DNA"/>
</dbReference>
<feature type="non-terminal residue" evidence="1">
    <location>
        <position position="1"/>
    </location>
</feature>
<comment type="caution">
    <text evidence="1">The sequence shown here is derived from an EMBL/GenBank/DDBJ whole genome shotgun (WGS) entry which is preliminary data.</text>
</comment>
<evidence type="ECO:0000313" key="1">
    <source>
        <dbReference type="EMBL" id="PON52741.1"/>
    </source>
</evidence>
<proteinExistence type="predicted"/>
<sequence>PGGGDRSLDDDVKVEETNCNEKKVVKQVFFSRSRLKLFKSKWLGPFVVVKVFPCEIVDIKGMDEHAFWVYNLRLKHINDQEDQKEEELSFGDLS</sequence>